<feature type="compositionally biased region" description="Low complexity" evidence="8">
    <location>
        <begin position="595"/>
        <end position="612"/>
    </location>
</feature>
<dbReference type="InterPro" id="IPR028889">
    <property type="entry name" value="USP"/>
</dbReference>
<dbReference type="CDD" id="cd17039">
    <property type="entry name" value="Ubl_ubiquitin_like"/>
    <property type="match status" value="1"/>
</dbReference>
<sequence>MDPQSQSFTPYSTNNDTWRLQTDVVRVQQVQAEHAERIARLERRQEEDARVKSVWGNSSPFPSVLSGTPQQAPLQQPPSDQFRGFDDEATTLMSSLHLDAEDEPRRAMGANSRANSVRFDESANQNHFSHSSRASLDFMSRTSSGLGGLQMTERTSSHKSDGRASSAHSMRSAASGRANSLNLETGFSLGDSNRSPLDTPGLAPGLLLLGCVPAIIRCWMNTNFKHDALLYAAVCTGSYKSYLDLRLIQKLGFESSITSSEGDVRTVQLPVYFPEAVPHPASSRSSSPAPQLPTLTVSFKVVDQATEHETKAIQIFLGSDVLRAHNADILFSSNSMTLFDDDRNKLSIPLVRPEDEEAFKSLYVSTGSPHSAQQVAKPVEPLETAKELPYLNGLGQGSSAASVSSPAASPPPSKYRPPGVIAAGSGTSDLAKAGATGPDSDARPASRASNASRPSLTMINTRAEAEEQPADAGAQTTPLRSGSGPAIWGNWRRDGGTASATTIPQSSSLDWASAGRTREASYQRKESGIKVLKPKTASRTFSTTSAAPVAAPAASPSLGLGDGKSRFFDEGRRRSGAENAIGKPAAVDEAKKDGLALSAVAGGGAASSATAAPKTKANPIGGASDYTEEAQFDHQGLQAHPASSPSSSPRPPSFTHTSSDSNSQAPSPPSSVINRNTSPPRTFPAHIHEEVLQSREAAAAGQAEGGASPSGQFAAIEIGSEGMSGSEHGVNGNEQRGLSSPHRVLGARSASPAKRTAADMEDVGAVGSGGGQQTQEVVPGSFPKVQSDGPTDFDQQMMDMTAASTSTDTQNTTENSTATSEQGTLTANSSATSLQSDGPPPQVYVEPEKGRGKMMPEYTTEELDQQYISVRQALDSDLDVGQKGIVVSWAWLSRVMSRTSEGLKSGEFSKDAREGPIGPIDNSSIVPDGAFNGPHLPDAHGGELIPLKPGLTNGTDFQVLPTPVWGSVVGAYGMKLGQHQINRYAIDTAPPGSMQKNVIHDMYPLIITIRKVPQPGQDSERSLTPGISSMEVLKKKVEQRARTQTSPDDAVKLVASRSDRFLGFLLRSKEATGIPRTTKVKLWRVLDPQSVAVDKPDNRQGGALSPPASRTASPSKAARATTDSKLVLPLAKFNQMEVGRDMEHIDARDETNNDKYNGTSTLETHGFFADQTILLEEQIGGPAGGEFASDSKKAGAKPAIAGKKNGSTAGSTATSRGTSPAPGGMLTRGRARKDGRTRGVVGLGNLGNTCYMNSALQCIRSVEELAVFFASNKYKSQINANNPLGHGGAMAKQYAGVLAGIYGDNASSSFSPSEFKRTLGRIQPLFSGYGQQDSQEFLSFLVDALHEDLNRIEKKPYIENPDSDDKTVHDPQAIIELGETYRSNHKARNDSICMDLFSGFYKNKMECPVCDKVSVTFDPYSLLTVQLPVENTFQHPITFVPRNGAPINHAIDIDKNATIKALKEHIASKHTGVTADRLWMIEVYNHKIYKVFENHKTLAEDGIQTNDHIFVFELDAVPKNLPDPSKTRSYGYSTYSSADKEFPEMDSEKADRFAVPVFSRQKNRFGSGWEIIMHPLYVTLSRKEAQDYDLILKKVLVAVSRQTSRAILTEMSDGPAAKGNAADVVPEKEESAGEDSARVSDRSVPSEDGYVDVSLEGEAKTEDMTDAPSDPVQKANPIPPRFMDPQFFISPSLRNGLFALNYARSSDGMLCASMSSIEERSVRNMYDRVKKPVRRASTESISEESTTSAAPGQADGESEESDADDDENRPDIILGGEDPLHLRTPPSAQPESEDELPQDPLQSPSLGRSGRRRKNKHGSKRKPKTYSRKDRNAQRQQRPSSSGSLRSTQSQRSLAGGKPSAQDGETYYVKLGEAIVLDWLPEGFDALFGGDSSIQDEFRGQWLSSSEGKGLDFVPDPELEQAKQRRLSRRKNGITLEDCFVETGKREILSEDNAWYCNRCKEMRQAAKTLEIWTIPDILIVHLKRFGGNRSFRDKIDVLVDYPIEGLDMTKKVGFREDGKEYLYDLFAVDNHYGGLGGGHYTAMAKSFYDGQWYDYNGKWLKTLESLPGIVTNTFLLDSMCSKLGDAKLHSAAAYLLFYRRRSDTPLGPQYLQDLVTQAHNPPTDTESPPADTEEDESGEGKLGGPTSLLRGSSSALVVAGAGTNGSARSTTAINGTAGAGSILMTKTTSTSRRQSDGDGDEEPDSPLGMVNGVRVAGPVRPPNMMQYGSQATASWGFETLENLDDTEQQPAEADDDATDSLLHHIGSLGAPERDPDADVDSTFAEGDMDFADRMAEDFGGEEDDFGGPGGFLQGSDGRAGTPIDSIEPGGYDYQEDDHGAYSSVHRPYYDADSFHLEDAGTVGGEEGVSPPADEVGLSDDEVMGGAGHGKME</sequence>
<feature type="compositionally biased region" description="Basic residues" evidence="8">
    <location>
        <begin position="1809"/>
        <end position="1826"/>
    </location>
</feature>
<dbReference type="STRING" id="329884.A0A4U0Y2Y1"/>
<protein>
    <recommendedName>
        <fullName evidence="3">ubiquitinyl hydrolase 1</fullName>
        <ecNumber evidence="3">3.4.19.12</ecNumber>
    </recommendedName>
</protein>
<feature type="region of interest" description="Disordered" evidence="8">
    <location>
        <begin position="906"/>
        <end position="943"/>
    </location>
</feature>
<feature type="region of interest" description="Disordered" evidence="8">
    <location>
        <begin position="42"/>
        <end position="85"/>
    </location>
</feature>
<feature type="region of interest" description="Disordered" evidence="8">
    <location>
        <begin position="2119"/>
        <end position="2150"/>
    </location>
</feature>
<evidence type="ECO:0000256" key="3">
    <source>
        <dbReference type="ARBA" id="ARBA00012759"/>
    </source>
</evidence>
<name>A0A4U0Y2Y1_9PEZI</name>
<dbReference type="SUPFAM" id="SSF143791">
    <property type="entry name" value="DUSP-like"/>
    <property type="match status" value="1"/>
</dbReference>
<dbReference type="CDD" id="cd02257">
    <property type="entry name" value="Peptidase_C19"/>
    <property type="match status" value="1"/>
</dbReference>
<feature type="compositionally biased region" description="Basic and acidic residues" evidence="8">
    <location>
        <begin position="42"/>
        <end position="51"/>
    </location>
</feature>
<feature type="compositionally biased region" description="Polar residues" evidence="8">
    <location>
        <begin position="122"/>
        <end position="144"/>
    </location>
</feature>
<dbReference type="GO" id="GO:0004843">
    <property type="term" value="F:cysteine-type deubiquitinase activity"/>
    <property type="evidence" value="ECO:0007669"/>
    <property type="project" value="UniProtKB-EC"/>
</dbReference>
<feature type="domain" description="USP" evidence="9">
    <location>
        <begin position="1241"/>
        <end position="2102"/>
    </location>
</feature>
<evidence type="ECO:0000256" key="8">
    <source>
        <dbReference type="SAM" id="MobiDB-lite"/>
    </source>
</evidence>
<comment type="catalytic activity">
    <reaction evidence="1">
        <text>Thiol-dependent hydrolysis of ester, thioester, amide, peptide and isopeptide bonds formed by the C-terminal Gly of ubiquitin (a 76-residue protein attached to proteins as an intracellular targeting signal).</text>
        <dbReference type="EC" id="3.4.19.12"/>
    </reaction>
</comment>
<feature type="compositionally biased region" description="Basic and acidic residues" evidence="8">
    <location>
        <begin position="1625"/>
        <end position="1645"/>
    </location>
</feature>
<feature type="compositionally biased region" description="Low complexity" evidence="8">
    <location>
        <begin position="443"/>
        <end position="455"/>
    </location>
</feature>
<evidence type="ECO:0000313" key="12">
    <source>
        <dbReference type="Proteomes" id="UP000309340"/>
    </source>
</evidence>
<evidence type="ECO:0000256" key="4">
    <source>
        <dbReference type="ARBA" id="ARBA00022670"/>
    </source>
</evidence>
<evidence type="ECO:0000256" key="1">
    <source>
        <dbReference type="ARBA" id="ARBA00000707"/>
    </source>
</evidence>
<dbReference type="GO" id="GO:0006508">
    <property type="term" value="P:proteolysis"/>
    <property type="evidence" value="ECO:0007669"/>
    <property type="project" value="UniProtKB-KW"/>
</dbReference>
<feature type="compositionally biased region" description="Polar residues" evidence="8">
    <location>
        <begin position="802"/>
        <end position="836"/>
    </location>
</feature>
<evidence type="ECO:0000256" key="5">
    <source>
        <dbReference type="ARBA" id="ARBA00022786"/>
    </source>
</evidence>
<keyword evidence="6" id="KW-0378">Hydrolase</keyword>
<evidence type="ECO:0000259" key="10">
    <source>
        <dbReference type="PROSITE" id="PS51283"/>
    </source>
</evidence>
<gene>
    <name evidence="11" type="ORF">B0A55_01787</name>
</gene>
<feature type="compositionally biased region" description="Polar residues" evidence="8">
    <location>
        <begin position="55"/>
        <end position="79"/>
    </location>
</feature>
<feature type="compositionally biased region" description="Low complexity" evidence="8">
    <location>
        <begin position="537"/>
        <end position="557"/>
    </location>
</feature>
<feature type="compositionally biased region" description="Low complexity" evidence="8">
    <location>
        <begin position="1196"/>
        <end position="1222"/>
    </location>
</feature>
<feature type="compositionally biased region" description="Low complexity" evidence="8">
    <location>
        <begin position="1738"/>
        <end position="1750"/>
    </location>
</feature>
<feature type="compositionally biased region" description="Low complexity" evidence="8">
    <location>
        <begin position="163"/>
        <end position="175"/>
    </location>
</feature>
<feature type="region of interest" description="Disordered" evidence="8">
    <location>
        <begin position="1729"/>
        <end position="1863"/>
    </location>
</feature>
<dbReference type="Pfam" id="PF00443">
    <property type="entry name" value="UCH"/>
    <property type="match status" value="1"/>
</dbReference>
<feature type="region of interest" description="Disordered" evidence="8">
    <location>
        <begin position="100"/>
        <end position="175"/>
    </location>
</feature>
<feature type="region of interest" description="Disordered" evidence="8">
    <location>
        <begin position="2179"/>
        <end position="2222"/>
    </location>
</feature>
<organism evidence="11 12">
    <name type="scientific">Friedmanniomyces simplex</name>
    <dbReference type="NCBI Taxonomy" id="329884"/>
    <lineage>
        <taxon>Eukaryota</taxon>
        <taxon>Fungi</taxon>
        <taxon>Dikarya</taxon>
        <taxon>Ascomycota</taxon>
        <taxon>Pezizomycotina</taxon>
        <taxon>Dothideomycetes</taxon>
        <taxon>Dothideomycetidae</taxon>
        <taxon>Mycosphaerellales</taxon>
        <taxon>Teratosphaeriaceae</taxon>
        <taxon>Friedmanniomyces</taxon>
    </lineage>
</organism>
<evidence type="ECO:0000259" key="9">
    <source>
        <dbReference type="PROSITE" id="PS50235"/>
    </source>
</evidence>
<dbReference type="InterPro" id="IPR029071">
    <property type="entry name" value="Ubiquitin-like_domsf"/>
</dbReference>
<feature type="compositionally biased region" description="Low complexity" evidence="8">
    <location>
        <begin position="696"/>
        <end position="712"/>
    </location>
</feature>
<dbReference type="InterPro" id="IPR050185">
    <property type="entry name" value="Ub_carboxyl-term_hydrolase"/>
</dbReference>
<dbReference type="EMBL" id="NAJQ01000025">
    <property type="protein sequence ID" value="TKA82778.1"/>
    <property type="molecule type" value="Genomic_DNA"/>
</dbReference>
<dbReference type="GO" id="GO:0016579">
    <property type="term" value="P:protein deubiquitination"/>
    <property type="evidence" value="ECO:0007669"/>
    <property type="project" value="InterPro"/>
</dbReference>
<dbReference type="Gene3D" id="3.90.70.10">
    <property type="entry name" value="Cysteine proteinases"/>
    <property type="match status" value="2"/>
</dbReference>
<dbReference type="Proteomes" id="UP000309340">
    <property type="component" value="Unassembled WGS sequence"/>
</dbReference>
<comment type="caution">
    <text evidence="11">The sequence shown here is derived from an EMBL/GenBank/DDBJ whole genome shotgun (WGS) entry which is preliminary data.</text>
</comment>
<keyword evidence="12" id="KW-1185">Reference proteome</keyword>
<reference evidence="11 12" key="1">
    <citation type="submission" date="2017-03" db="EMBL/GenBank/DDBJ databases">
        <title>Genomes of endolithic fungi from Antarctica.</title>
        <authorList>
            <person name="Coleine C."/>
            <person name="Masonjones S."/>
            <person name="Stajich J.E."/>
        </authorList>
    </citation>
    <scope>NUCLEOTIDE SEQUENCE [LARGE SCALE GENOMIC DNA]</scope>
    <source>
        <strain evidence="11 12">CCFEE 5184</strain>
    </source>
</reference>
<keyword evidence="5" id="KW-0833">Ubl conjugation pathway</keyword>
<feature type="compositionally biased region" description="Basic and acidic residues" evidence="8">
    <location>
        <begin position="516"/>
        <end position="528"/>
    </location>
</feature>
<dbReference type="Gene3D" id="3.30.2230.10">
    <property type="entry name" value="DUSP-like"/>
    <property type="match status" value="1"/>
</dbReference>
<dbReference type="PANTHER" id="PTHR21646:SF24">
    <property type="entry name" value="UBIQUITIN CARBOXYL-TERMINAL HYDROLASE"/>
    <property type="match status" value="1"/>
</dbReference>
<feature type="region of interest" description="Disordered" evidence="8">
    <location>
        <begin position="1181"/>
        <end position="1230"/>
    </location>
</feature>
<dbReference type="PROSITE" id="PS00972">
    <property type="entry name" value="USP_1"/>
    <property type="match status" value="1"/>
</dbReference>
<feature type="compositionally biased region" description="Acidic residues" evidence="8">
    <location>
        <begin position="1756"/>
        <end position="1768"/>
    </location>
</feature>
<feature type="domain" description="DUSP" evidence="10">
    <location>
        <begin position="861"/>
        <end position="986"/>
    </location>
</feature>
<dbReference type="SUPFAM" id="SSF54001">
    <property type="entry name" value="Cysteine proteinases"/>
    <property type="match status" value="1"/>
</dbReference>
<dbReference type="PROSITE" id="PS00973">
    <property type="entry name" value="USP_2"/>
    <property type="match status" value="1"/>
</dbReference>
<dbReference type="Pfam" id="PF06337">
    <property type="entry name" value="DUSP"/>
    <property type="match status" value="1"/>
</dbReference>
<dbReference type="PROSITE" id="PS50235">
    <property type="entry name" value="USP_3"/>
    <property type="match status" value="1"/>
</dbReference>
<dbReference type="InterPro" id="IPR006615">
    <property type="entry name" value="Pept_C19_DUSP"/>
</dbReference>
<feature type="compositionally biased region" description="Low complexity" evidence="8">
    <location>
        <begin position="1834"/>
        <end position="1853"/>
    </location>
</feature>
<dbReference type="InterPro" id="IPR018200">
    <property type="entry name" value="USP_CS"/>
</dbReference>
<feature type="compositionally biased region" description="Polar residues" evidence="8">
    <location>
        <begin position="498"/>
        <end position="510"/>
    </location>
</feature>
<dbReference type="PANTHER" id="PTHR21646">
    <property type="entry name" value="UBIQUITIN CARBOXYL-TERMINAL HYDROLASE"/>
    <property type="match status" value="1"/>
</dbReference>
<dbReference type="OrthoDB" id="952271at2759"/>
<evidence type="ECO:0000256" key="2">
    <source>
        <dbReference type="ARBA" id="ARBA00009085"/>
    </source>
</evidence>
<dbReference type="SUPFAM" id="SSF54236">
    <property type="entry name" value="Ubiquitin-like"/>
    <property type="match status" value="1"/>
</dbReference>
<dbReference type="EC" id="3.4.19.12" evidence="3"/>
<feature type="compositionally biased region" description="Polar residues" evidence="8">
    <location>
        <begin position="660"/>
        <end position="680"/>
    </location>
</feature>
<evidence type="ECO:0000313" key="11">
    <source>
        <dbReference type="EMBL" id="TKA82778.1"/>
    </source>
</evidence>
<dbReference type="PROSITE" id="PS51283">
    <property type="entry name" value="DUSP"/>
    <property type="match status" value="1"/>
</dbReference>
<evidence type="ECO:0000256" key="7">
    <source>
        <dbReference type="ARBA" id="ARBA00022807"/>
    </source>
</evidence>
<proteinExistence type="inferred from homology"/>
<feature type="compositionally biased region" description="Low complexity" evidence="8">
    <location>
        <begin position="398"/>
        <end position="407"/>
    </location>
</feature>
<feature type="region of interest" description="Disordered" evidence="8">
    <location>
        <begin position="2358"/>
        <end position="2393"/>
    </location>
</feature>
<keyword evidence="7" id="KW-0788">Thiol protease</keyword>
<feature type="region of interest" description="Disordered" evidence="8">
    <location>
        <begin position="390"/>
        <end position="848"/>
    </location>
</feature>
<dbReference type="InterPro" id="IPR035927">
    <property type="entry name" value="DUSP-like_sf"/>
</dbReference>
<feature type="region of interest" description="Disordered" evidence="8">
    <location>
        <begin position="1092"/>
        <end position="1123"/>
    </location>
</feature>
<comment type="similarity">
    <text evidence="2">Belongs to the peptidase C19 family.</text>
</comment>
<dbReference type="InterPro" id="IPR001394">
    <property type="entry name" value="Peptidase_C19_UCH"/>
</dbReference>
<keyword evidence="4" id="KW-0645">Protease</keyword>
<dbReference type="InterPro" id="IPR038765">
    <property type="entry name" value="Papain-like_cys_pep_sf"/>
</dbReference>
<feature type="region of interest" description="Disordered" evidence="8">
    <location>
        <begin position="1610"/>
        <end position="1679"/>
    </location>
</feature>
<feature type="compositionally biased region" description="Low complexity" evidence="8">
    <location>
        <begin position="639"/>
        <end position="659"/>
    </location>
</feature>
<evidence type="ECO:0000256" key="6">
    <source>
        <dbReference type="ARBA" id="ARBA00022801"/>
    </source>
</evidence>
<feature type="compositionally biased region" description="Basic and acidic residues" evidence="8">
    <location>
        <begin position="563"/>
        <end position="576"/>
    </location>
</feature>
<feature type="region of interest" description="Disordered" evidence="8">
    <location>
        <begin position="2319"/>
        <end position="2346"/>
    </location>
</feature>
<accession>A0A4U0Y2Y1</accession>